<proteinExistence type="inferred from homology"/>
<dbReference type="RefSeq" id="WP_222159616.1">
    <property type="nucleotide sequence ID" value="NZ_CP081864.1"/>
</dbReference>
<organism evidence="12 13">
    <name type="scientific">Symbiopectobacterium purcellii</name>
    <dbReference type="NCBI Taxonomy" id="2871826"/>
    <lineage>
        <taxon>Bacteria</taxon>
        <taxon>Pseudomonadati</taxon>
        <taxon>Pseudomonadota</taxon>
        <taxon>Gammaproteobacteria</taxon>
        <taxon>Enterobacterales</taxon>
        <taxon>Enterobacteriaceae</taxon>
    </lineage>
</organism>
<comment type="subcellular location">
    <subcellularLocation>
        <location evidence="1 9">Cell inner membrane</location>
        <topology evidence="1 9">Single-pass membrane protein</topology>
    </subcellularLocation>
</comment>
<evidence type="ECO:0000313" key="12">
    <source>
        <dbReference type="EMBL" id="QZN96589.1"/>
    </source>
</evidence>
<protein>
    <recommendedName>
        <fullName evidence="9">Membrane fusion protein (MFP) family protein</fullName>
    </recommendedName>
</protein>
<keyword evidence="6 9" id="KW-0812">Transmembrane</keyword>
<evidence type="ECO:0000313" key="13">
    <source>
        <dbReference type="Proteomes" id="UP000825886"/>
    </source>
</evidence>
<keyword evidence="3 9" id="KW-0813">Transport</keyword>
<dbReference type="Gene3D" id="2.40.30.170">
    <property type="match status" value="1"/>
</dbReference>
<dbReference type="EMBL" id="CP081864">
    <property type="protein sequence ID" value="QZN96589.1"/>
    <property type="molecule type" value="Genomic_DNA"/>
</dbReference>
<feature type="transmembrane region" description="Helical" evidence="9">
    <location>
        <begin position="27"/>
        <end position="45"/>
    </location>
</feature>
<feature type="coiled-coil region" evidence="10">
    <location>
        <begin position="233"/>
        <end position="260"/>
    </location>
</feature>
<keyword evidence="5 9" id="KW-0997">Cell inner membrane</keyword>
<evidence type="ECO:0000256" key="8">
    <source>
        <dbReference type="ARBA" id="ARBA00023136"/>
    </source>
</evidence>
<name>A0ABX9AN27_9ENTR</name>
<evidence type="ECO:0000256" key="6">
    <source>
        <dbReference type="ARBA" id="ARBA00022692"/>
    </source>
</evidence>
<dbReference type="Proteomes" id="UP000825886">
    <property type="component" value="Chromosome"/>
</dbReference>
<dbReference type="NCBIfam" id="TIGR01843">
    <property type="entry name" value="type_I_hlyD"/>
    <property type="match status" value="1"/>
</dbReference>
<dbReference type="PRINTS" id="PR01490">
    <property type="entry name" value="RTXTOXIND"/>
</dbReference>
<gene>
    <name evidence="12" type="ORF">K6K13_03870</name>
</gene>
<feature type="domain" description="AprE-like beta-barrel" evidence="11">
    <location>
        <begin position="331"/>
        <end position="420"/>
    </location>
</feature>
<keyword evidence="10" id="KW-0175">Coiled coil</keyword>
<dbReference type="PANTHER" id="PTHR30386">
    <property type="entry name" value="MEMBRANE FUSION SUBUNIT OF EMRAB-TOLC MULTIDRUG EFFLUX PUMP"/>
    <property type="match status" value="1"/>
</dbReference>
<dbReference type="InterPro" id="IPR058982">
    <property type="entry name" value="Beta-barrel_AprE"/>
</dbReference>
<keyword evidence="13" id="KW-1185">Reference proteome</keyword>
<evidence type="ECO:0000256" key="5">
    <source>
        <dbReference type="ARBA" id="ARBA00022519"/>
    </source>
</evidence>
<evidence type="ECO:0000256" key="4">
    <source>
        <dbReference type="ARBA" id="ARBA00022475"/>
    </source>
</evidence>
<evidence type="ECO:0000256" key="1">
    <source>
        <dbReference type="ARBA" id="ARBA00004377"/>
    </source>
</evidence>
<dbReference type="InterPro" id="IPR050739">
    <property type="entry name" value="MFP"/>
</dbReference>
<evidence type="ECO:0000256" key="7">
    <source>
        <dbReference type="ARBA" id="ARBA00022989"/>
    </source>
</evidence>
<keyword evidence="7 9" id="KW-1133">Transmembrane helix</keyword>
<dbReference type="PANTHER" id="PTHR30386:SF27">
    <property type="entry name" value="MEMBRANE FUSION PROTEIN (MFP) FAMILY PROTEIN"/>
    <property type="match status" value="1"/>
</dbReference>
<sequence>MMKACYREFLPAVIEIQETPPSPVGRAILWVIMVSLVLAVAWAALGKVDIVAVTHGKVAVRELSRPVNTAVTAEIASVLVRDGMAVKQGQALIKLNSQQLDERAEELRLRQKLNRFHLVRLDILSRYYSGQRWSNVFPDRYRREDALLADQLAALLMTEVENERYEKAVYQSKKAVLHAQTMGHQSRKRLAEEQLMVFKEQYQAIESLYHKKIASRDSLLELKKHYLAAHHAVDGVTANLEESRRSLAQLEQEQHSAGAEKINAIAQNIAEREHENHLLASQLKQVNAQIAQYTLRSPVEGIVDSLAFRDAGGAVEPPQELLKIVPVDSELVAEVMIKNQDVGFLRVGQTVTVKINTFDFTRYGWVDGTLQQISADAIEDKELGLVYRAVIALKNRTLRVGSDEWQLEPGMQVTAEIKTGKRTFLSYLTSPAMEALNDVGKQR</sequence>
<accession>A0ABX9AN27</accession>
<dbReference type="InterPro" id="IPR010129">
    <property type="entry name" value="T1SS_HlyD"/>
</dbReference>
<evidence type="ECO:0000256" key="2">
    <source>
        <dbReference type="ARBA" id="ARBA00009477"/>
    </source>
</evidence>
<dbReference type="Pfam" id="PF26002">
    <property type="entry name" value="Beta-barrel_AprE"/>
    <property type="match status" value="1"/>
</dbReference>
<evidence type="ECO:0000256" key="10">
    <source>
        <dbReference type="SAM" id="Coils"/>
    </source>
</evidence>
<evidence type="ECO:0000256" key="9">
    <source>
        <dbReference type="RuleBase" id="RU365093"/>
    </source>
</evidence>
<evidence type="ECO:0000256" key="3">
    <source>
        <dbReference type="ARBA" id="ARBA00022448"/>
    </source>
</evidence>
<reference evidence="12 13" key="1">
    <citation type="submission" date="2021-08" db="EMBL/GenBank/DDBJ databases">
        <title>Culture and genomic analysis of Symbiopectobacterium purcellii sp. nov. gen. nov., isolated from the leafhopper Empoasca decipiens.</title>
        <authorList>
            <person name="Nadal-Jimenez P."/>
            <person name="Siozios S."/>
            <person name="Halliday N."/>
            <person name="Camara M."/>
            <person name="Hurst G.D.D."/>
        </authorList>
    </citation>
    <scope>NUCLEOTIDE SEQUENCE [LARGE SCALE GENOMIC DNA]</scope>
    <source>
        <strain evidence="12 13">SyEd1</strain>
    </source>
</reference>
<keyword evidence="8 9" id="KW-0472">Membrane</keyword>
<evidence type="ECO:0000259" key="11">
    <source>
        <dbReference type="Pfam" id="PF26002"/>
    </source>
</evidence>
<keyword evidence="4 9" id="KW-1003">Cell membrane</keyword>
<comment type="similarity">
    <text evidence="2 9">Belongs to the membrane fusion protein (MFP) (TC 8.A.1) family.</text>
</comment>